<sequence length="786" mass="79030">MSPARRAALALLAVLGLLLGTADPAAAADGTGDGTGGGPVDRVVVVGIPGLTWADVDPAGTPALWELAGSSSIGALSVRAARSTTCVLDGWATLGAGNRARWAGRVDPLPPVPLPADRTEGAGAATDPPGLFDTVPEDTTLSYCGLQEQVAAVGLADPQAAVELIAADPATARFGAQPAALSDTVGCAVTTGRAATVAAAGADTRLTQLDALPADPSATASLLGSCPLSLVSLDQLVDAGTPSAAETDTGTDPLSLPAALSAADSALAGLRGVLDTLPGRTLLLVEGISEVNDGRPQLHVAIAHGPGFDGGWLTSSSTGRAPFVQLIDAAPTALAALGLDQPASMNGQPMQATGQRPALADAVDQLDVANQRAVVHYRSTGDFFWALVLVGAGVVALGLVGLGGWRAPRRTPDRWRRWFAAHRPGPATRARLRRLLRPVCLAAASLPVATYLASLVPWQDAGSPRWALAGSVAGAAAVVSAAAALGPWRRHRLGPPLVVLVVTAAVPVVDVVTGSHLELDGLLGYDAIVAGRFTGYGNLTFGLMPVAALLVTAALATAVARRARGDGRRRALVVVLAVAVVVVGVIGAPFLGRDFGGVLGAVPGILLLAMLLGGIRVTVPRLVAVLGVAVVAVGAVAVLDWTRPPSQRSHLGRFVAQVLDGQAWTVVSRKASANIDILLGSPLAWALAVAAVAALWLVRPGGPLRSRPGHRPGGLPPADLAVLRAALLSVALGLVVAAAVNDSGVAIPATAATLLVPLLVWLAAAPVEDGGGDPVRVSVSARGSTD</sequence>
<name>A0A1G8ACT5_9ACTN</name>
<proteinExistence type="predicted"/>
<feature type="transmembrane region" description="Helical" evidence="1">
    <location>
        <begin position="497"/>
        <end position="517"/>
    </location>
</feature>
<dbReference type="Proteomes" id="UP000198863">
    <property type="component" value="Unassembled WGS sequence"/>
</dbReference>
<feature type="transmembrane region" description="Helical" evidence="1">
    <location>
        <begin position="718"/>
        <end position="740"/>
    </location>
</feature>
<feature type="transmembrane region" description="Helical" evidence="1">
    <location>
        <begin position="435"/>
        <end position="454"/>
    </location>
</feature>
<evidence type="ECO:0000313" key="4">
    <source>
        <dbReference type="Proteomes" id="UP000198863"/>
    </source>
</evidence>
<dbReference type="RefSeq" id="WP_091069357.1">
    <property type="nucleotide sequence ID" value="NZ_FNCF01000011.1"/>
</dbReference>
<feature type="transmembrane region" description="Helical" evidence="1">
    <location>
        <begin position="677"/>
        <end position="698"/>
    </location>
</feature>
<dbReference type="EMBL" id="FNCF01000011">
    <property type="protein sequence ID" value="SDH18825.1"/>
    <property type="molecule type" value="Genomic_DNA"/>
</dbReference>
<organism evidence="3 4">
    <name type="scientific">Klenkia brasiliensis</name>
    <dbReference type="NCBI Taxonomy" id="333142"/>
    <lineage>
        <taxon>Bacteria</taxon>
        <taxon>Bacillati</taxon>
        <taxon>Actinomycetota</taxon>
        <taxon>Actinomycetes</taxon>
        <taxon>Geodermatophilales</taxon>
        <taxon>Geodermatophilaceae</taxon>
        <taxon>Klenkia</taxon>
    </lineage>
</organism>
<feature type="transmembrane region" description="Helical" evidence="1">
    <location>
        <begin position="746"/>
        <end position="767"/>
    </location>
</feature>
<protein>
    <submittedName>
        <fullName evidence="3">Uncharacterized protein</fullName>
    </submittedName>
</protein>
<dbReference type="AlphaFoldDB" id="A0A1G8ACT5"/>
<feature type="transmembrane region" description="Helical" evidence="1">
    <location>
        <begin position="466"/>
        <end position="485"/>
    </location>
</feature>
<feature type="transmembrane region" description="Helical" evidence="1">
    <location>
        <begin position="537"/>
        <end position="559"/>
    </location>
</feature>
<gene>
    <name evidence="3" type="ORF">SAMN05660324_0110</name>
</gene>
<feature type="transmembrane region" description="Helical" evidence="1">
    <location>
        <begin position="571"/>
        <end position="591"/>
    </location>
</feature>
<keyword evidence="1" id="KW-0472">Membrane</keyword>
<evidence type="ECO:0000256" key="2">
    <source>
        <dbReference type="SAM" id="SignalP"/>
    </source>
</evidence>
<dbReference type="InterPro" id="IPR006311">
    <property type="entry name" value="TAT_signal"/>
</dbReference>
<feature type="signal peptide" evidence="2">
    <location>
        <begin position="1"/>
        <end position="27"/>
    </location>
</feature>
<evidence type="ECO:0000256" key="1">
    <source>
        <dbReference type="SAM" id="Phobius"/>
    </source>
</evidence>
<keyword evidence="2" id="KW-0732">Signal</keyword>
<keyword evidence="4" id="KW-1185">Reference proteome</keyword>
<feature type="chain" id="PRO_5011443818" evidence="2">
    <location>
        <begin position="28"/>
        <end position="786"/>
    </location>
</feature>
<dbReference type="OrthoDB" id="3264110at2"/>
<dbReference type="PROSITE" id="PS51318">
    <property type="entry name" value="TAT"/>
    <property type="match status" value="1"/>
</dbReference>
<keyword evidence="1" id="KW-1133">Transmembrane helix</keyword>
<feature type="transmembrane region" description="Helical" evidence="1">
    <location>
        <begin position="383"/>
        <end position="407"/>
    </location>
</feature>
<keyword evidence="1" id="KW-0812">Transmembrane</keyword>
<feature type="transmembrane region" description="Helical" evidence="1">
    <location>
        <begin position="597"/>
        <end position="615"/>
    </location>
</feature>
<reference evidence="4" key="1">
    <citation type="submission" date="2016-10" db="EMBL/GenBank/DDBJ databases">
        <authorList>
            <person name="Varghese N."/>
            <person name="Submissions S."/>
        </authorList>
    </citation>
    <scope>NUCLEOTIDE SEQUENCE [LARGE SCALE GENOMIC DNA]</scope>
    <source>
        <strain evidence="4">DSM 44526</strain>
    </source>
</reference>
<evidence type="ECO:0000313" key="3">
    <source>
        <dbReference type="EMBL" id="SDH18825.1"/>
    </source>
</evidence>
<feature type="transmembrane region" description="Helical" evidence="1">
    <location>
        <begin position="622"/>
        <end position="641"/>
    </location>
</feature>
<accession>A0A1G8ACT5</accession>